<dbReference type="EMBL" id="JAAIUW010000002">
    <property type="protein sequence ID" value="KAF7842503.1"/>
    <property type="molecule type" value="Genomic_DNA"/>
</dbReference>
<comment type="caution">
    <text evidence="3">The sequence shown here is derived from an EMBL/GenBank/DDBJ whole genome shotgun (WGS) entry which is preliminary data.</text>
</comment>
<organism evidence="3 4">
    <name type="scientific">Senna tora</name>
    <dbReference type="NCBI Taxonomy" id="362788"/>
    <lineage>
        <taxon>Eukaryota</taxon>
        <taxon>Viridiplantae</taxon>
        <taxon>Streptophyta</taxon>
        <taxon>Embryophyta</taxon>
        <taxon>Tracheophyta</taxon>
        <taxon>Spermatophyta</taxon>
        <taxon>Magnoliopsida</taxon>
        <taxon>eudicotyledons</taxon>
        <taxon>Gunneridae</taxon>
        <taxon>Pentapetalae</taxon>
        <taxon>rosids</taxon>
        <taxon>fabids</taxon>
        <taxon>Fabales</taxon>
        <taxon>Fabaceae</taxon>
        <taxon>Caesalpinioideae</taxon>
        <taxon>Cassia clade</taxon>
        <taxon>Senna</taxon>
    </lineage>
</organism>
<feature type="domain" description="RNase H type-1" evidence="2">
    <location>
        <begin position="73"/>
        <end position="141"/>
    </location>
</feature>
<accession>A0A834XFX2</accession>
<dbReference type="GO" id="GO:0004523">
    <property type="term" value="F:RNA-DNA hybrid ribonuclease activity"/>
    <property type="evidence" value="ECO:0007669"/>
    <property type="project" value="InterPro"/>
</dbReference>
<feature type="compositionally biased region" description="Basic and acidic residues" evidence="1">
    <location>
        <begin position="1"/>
        <end position="15"/>
    </location>
</feature>
<evidence type="ECO:0000256" key="1">
    <source>
        <dbReference type="SAM" id="MobiDB-lite"/>
    </source>
</evidence>
<dbReference type="GO" id="GO:0003676">
    <property type="term" value="F:nucleic acid binding"/>
    <property type="evidence" value="ECO:0007669"/>
    <property type="project" value="InterPro"/>
</dbReference>
<feature type="compositionally biased region" description="Polar residues" evidence="1">
    <location>
        <begin position="35"/>
        <end position="45"/>
    </location>
</feature>
<reference evidence="3" key="1">
    <citation type="submission" date="2020-09" db="EMBL/GenBank/DDBJ databases">
        <title>Genome-Enabled Discovery of Anthraquinone Biosynthesis in Senna tora.</title>
        <authorList>
            <person name="Kang S.-H."/>
            <person name="Pandey R.P."/>
            <person name="Lee C.-M."/>
            <person name="Sim J.-S."/>
            <person name="Jeong J.-T."/>
            <person name="Choi B.-S."/>
            <person name="Jung M."/>
            <person name="Ginzburg D."/>
            <person name="Zhao K."/>
            <person name="Won S.Y."/>
            <person name="Oh T.-J."/>
            <person name="Yu Y."/>
            <person name="Kim N.-H."/>
            <person name="Lee O.R."/>
            <person name="Lee T.-H."/>
            <person name="Bashyal P."/>
            <person name="Kim T.-S."/>
            <person name="Lee W.-H."/>
            <person name="Kawkins C."/>
            <person name="Kim C.-K."/>
            <person name="Kim J.S."/>
            <person name="Ahn B.O."/>
            <person name="Rhee S.Y."/>
            <person name="Sohng J.K."/>
        </authorList>
    </citation>
    <scope>NUCLEOTIDE SEQUENCE</scope>
    <source>
        <tissue evidence="3">Leaf</tissue>
    </source>
</reference>
<protein>
    <recommendedName>
        <fullName evidence="2">RNase H type-1 domain-containing protein</fullName>
    </recommendedName>
</protein>
<dbReference type="InterPro" id="IPR002156">
    <property type="entry name" value="RNaseH_domain"/>
</dbReference>
<evidence type="ECO:0000313" key="4">
    <source>
        <dbReference type="Proteomes" id="UP000634136"/>
    </source>
</evidence>
<keyword evidence="4" id="KW-1185">Reference proteome</keyword>
<dbReference type="OrthoDB" id="1906820at2759"/>
<name>A0A834XFX2_9FABA</name>
<proteinExistence type="predicted"/>
<dbReference type="AlphaFoldDB" id="A0A834XFX2"/>
<dbReference type="Pfam" id="PF13456">
    <property type="entry name" value="RVT_3"/>
    <property type="match status" value="1"/>
</dbReference>
<feature type="region of interest" description="Disordered" evidence="1">
    <location>
        <begin position="1"/>
        <end position="73"/>
    </location>
</feature>
<sequence length="148" mass="16507">MCSEVKAEGANERKHSERGRRRDTRLQRNYKPEWTNASSPWETQPSKPPTFESRDYAGRGTSGRNTEGPRRAKGGLVRDAEGLCRGVVMDYLSSLNDIVLLEALAIKKGLDLVHKIGAKRVVVKCDARPVTDILKIPCSQSSHAEYNL</sequence>
<evidence type="ECO:0000313" key="3">
    <source>
        <dbReference type="EMBL" id="KAF7842503.1"/>
    </source>
</evidence>
<gene>
    <name evidence="3" type="ORF">G2W53_004801</name>
</gene>
<dbReference type="Proteomes" id="UP000634136">
    <property type="component" value="Unassembled WGS sequence"/>
</dbReference>
<evidence type="ECO:0000259" key="2">
    <source>
        <dbReference type="Pfam" id="PF13456"/>
    </source>
</evidence>